<organism evidence="16 17">
    <name type="scientific">Senegalimassilia anaerobia</name>
    <dbReference type="NCBI Taxonomy" id="1473216"/>
    <lineage>
        <taxon>Bacteria</taxon>
        <taxon>Bacillati</taxon>
        <taxon>Actinomycetota</taxon>
        <taxon>Coriobacteriia</taxon>
        <taxon>Coriobacteriales</taxon>
        <taxon>Coriobacteriaceae</taxon>
        <taxon>Senegalimassilia</taxon>
    </lineage>
</organism>
<protein>
    <recommendedName>
        <fullName evidence="8 9">Phosphoglucosamine mutase</fullName>
        <ecNumber evidence="7 9">5.4.2.10</ecNumber>
    </recommendedName>
</protein>
<keyword evidence="3 9" id="KW-0479">Metal-binding</keyword>
<dbReference type="InterPro" id="IPR016055">
    <property type="entry name" value="A-D-PHexomutase_a/b/a-I/II/III"/>
</dbReference>
<gene>
    <name evidence="9 16" type="primary">glmM</name>
    <name evidence="16" type="ORF">C1880_00355</name>
</gene>
<dbReference type="SUPFAM" id="SSF55957">
    <property type="entry name" value="Phosphoglucomutase, C-terminal domain"/>
    <property type="match status" value="1"/>
</dbReference>
<evidence type="ECO:0000256" key="1">
    <source>
        <dbReference type="ARBA" id="ARBA00010231"/>
    </source>
</evidence>
<keyword evidence="17" id="KW-1185">Reference proteome</keyword>
<name>A0A369LGQ4_9ACTN</name>
<dbReference type="GO" id="GO:0008966">
    <property type="term" value="F:phosphoglucosamine mutase activity"/>
    <property type="evidence" value="ECO:0007669"/>
    <property type="project" value="UniProtKB-UniRule"/>
</dbReference>
<dbReference type="InterPro" id="IPR005843">
    <property type="entry name" value="A-D-PHexomutase_C"/>
</dbReference>
<dbReference type="PROSITE" id="PS00710">
    <property type="entry name" value="PGM_PMM"/>
    <property type="match status" value="1"/>
</dbReference>
<comment type="PTM">
    <text evidence="9">Activated by phosphorylation.</text>
</comment>
<dbReference type="FunFam" id="3.40.120.10:FF:000002">
    <property type="entry name" value="Phosphoglucosamine mutase"/>
    <property type="match status" value="1"/>
</dbReference>
<keyword evidence="4 9" id="KW-0460">Magnesium</keyword>
<dbReference type="GO" id="GO:0000287">
    <property type="term" value="F:magnesium ion binding"/>
    <property type="evidence" value="ECO:0007669"/>
    <property type="project" value="UniProtKB-UniRule"/>
</dbReference>
<dbReference type="HAMAP" id="MF_01554_B">
    <property type="entry name" value="GlmM_B"/>
    <property type="match status" value="1"/>
</dbReference>
<dbReference type="AlphaFoldDB" id="A0A369LGQ4"/>
<comment type="catalytic activity">
    <reaction evidence="6 9 11">
        <text>alpha-D-glucosamine 1-phosphate = D-glucosamine 6-phosphate</text>
        <dbReference type="Rhea" id="RHEA:23424"/>
        <dbReference type="ChEBI" id="CHEBI:58516"/>
        <dbReference type="ChEBI" id="CHEBI:58725"/>
        <dbReference type="EC" id="5.4.2.10"/>
    </reaction>
</comment>
<dbReference type="FunFam" id="3.40.120.10:FF:000001">
    <property type="entry name" value="Phosphoglucosamine mutase"/>
    <property type="match status" value="1"/>
</dbReference>
<feature type="modified residue" description="Phosphoserine" evidence="9">
    <location>
        <position position="95"/>
    </location>
</feature>
<dbReference type="RefSeq" id="WP_114619875.1">
    <property type="nucleotide sequence ID" value="NZ_PPTP01000001.1"/>
</dbReference>
<proteinExistence type="inferred from homology"/>
<feature type="binding site" evidence="9">
    <location>
        <position position="243"/>
    </location>
    <ligand>
        <name>Mg(2+)</name>
        <dbReference type="ChEBI" id="CHEBI:18420"/>
    </ligand>
</feature>
<sequence length="444" mass="46383">MARLFGTDGVRGVANKELTCQMAFQLGQAAVAFKGRTILIGKDTRLSGDMLDSAVAAGIMSMGGTALLAGIIPTPAIALLTRELHCDGGIVISASHNPPEYNGIKIFDGQGFKLPDSVEDEIEAFMARGGAAADELPNGDEVGVAVPVEDACELYIQHAVQSVEKQGIDFKGLKVALDTGHGASCMTSAEALRRLGADVTVINDDYCGTDINVQCGSTHLEPLRALVAECGADVGIAHDGDADRVMLMDSEGNEIDGDMVEAVCAIDLKQRGLLAGDTAVSTVMANLGLTHALRDAGINLIQTKVGDRYVLEAMREGGYVIGGEQSGHTIFLEHNSTGDGLVTALQFLAACKRAGKSAGEAAKAMTRFPQTLINVRVKDKHAADGNQAIADAVAAAEAALGEDGRVLLRPSGTEPVVRVMVEAMDEHAAEQHAKAIAEVVEREI</sequence>
<evidence type="ECO:0000256" key="2">
    <source>
        <dbReference type="ARBA" id="ARBA00022553"/>
    </source>
</evidence>
<evidence type="ECO:0000259" key="14">
    <source>
        <dbReference type="Pfam" id="PF02879"/>
    </source>
</evidence>
<comment type="cofactor">
    <cofactor evidence="9">
        <name>Mg(2+)</name>
        <dbReference type="ChEBI" id="CHEBI:18420"/>
    </cofactor>
    <text evidence="9">Binds 1 Mg(2+) ion per subunit.</text>
</comment>
<dbReference type="PANTHER" id="PTHR42946:SF1">
    <property type="entry name" value="PHOSPHOGLUCOMUTASE (ALPHA-D-GLUCOSE-1,6-BISPHOSPHATE-DEPENDENT)"/>
    <property type="match status" value="1"/>
</dbReference>
<dbReference type="InterPro" id="IPR006352">
    <property type="entry name" value="GlmM_bact"/>
</dbReference>
<dbReference type="Pfam" id="PF02878">
    <property type="entry name" value="PGM_PMM_I"/>
    <property type="match status" value="1"/>
</dbReference>
<dbReference type="EC" id="5.4.2.10" evidence="7 9"/>
<dbReference type="EMBL" id="PPTP01000001">
    <property type="protein sequence ID" value="RDB57315.1"/>
    <property type="molecule type" value="Genomic_DNA"/>
</dbReference>
<feature type="active site" description="Phosphoserine intermediate" evidence="9">
    <location>
        <position position="95"/>
    </location>
</feature>
<evidence type="ECO:0000256" key="7">
    <source>
        <dbReference type="ARBA" id="ARBA00066330"/>
    </source>
</evidence>
<comment type="caution">
    <text evidence="16">The sequence shown here is derived from an EMBL/GenBank/DDBJ whole genome shotgun (WGS) entry which is preliminary data.</text>
</comment>
<dbReference type="InterPro" id="IPR005841">
    <property type="entry name" value="Alpha-D-phosphohexomutase_SF"/>
</dbReference>
<evidence type="ECO:0000259" key="15">
    <source>
        <dbReference type="Pfam" id="PF02880"/>
    </source>
</evidence>
<feature type="binding site" evidence="9">
    <location>
        <position position="241"/>
    </location>
    <ligand>
        <name>Mg(2+)</name>
        <dbReference type="ChEBI" id="CHEBI:18420"/>
    </ligand>
</feature>
<dbReference type="InterPro" id="IPR050060">
    <property type="entry name" value="Phosphoglucosamine_mutase"/>
</dbReference>
<keyword evidence="5 9" id="KW-0413">Isomerase</keyword>
<dbReference type="NCBIfam" id="TIGR01455">
    <property type="entry name" value="glmM"/>
    <property type="match status" value="1"/>
</dbReference>
<evidence type="ECO:0000256" key="11">
    <source>
        <dbReference type="RuleBase" id="RU004327"/>
    </source>
</evidence>
<feature type="binding site" evidence="9">
    <location>
        <position position="239"/>
    </location>
    <ligand>
        <name>Mg(2+)</name>
        <dbReference type="ChEBI" id="CHEBI:18420"/>
    </ligand>
</feature>
<keyword evidence="2 9" id="KW-0597">Phosphoprotein</keyword>
<dbReference type="GO" id="GO:0005829">
    <property type="term" value="C:cytosol"/>
    <property type="evidence" value="ECO:0007669"/>
    <property type="project" value="TreeGrafter"/>
</dbReference>
<dbReference type="Pfam" id="PF02880">
    <property type="entry name" value="PGM_PMM_III"/>
    <property type="match status" value="1"/>
</dbReference>
<feature type="domain" description="Alpha-D-phosphohexomutase alpha/beta/alpha" evidence="13">
    <location>
        <begin position="3"/>
        <end position="128"/>
    </location>
</feature>
<dbReference type="Pfam" id="PF00408">
    <property type="entry name" value="PGM_PMM_IV"/>
    <property type="match status" value="1"/>
</dbReference>
<dbReference type="Gene3D" id="3.30.310.50">
    <property type="entry name" value="Alpha-D-phosphohexomutase, C-terminal domain"/>
    <property type="match status" value="1"/>
</dbReference>
<dbReference type="OrthoDB" id="9803322at2"/>
<dbReference type="GO" id="GO:0006048">
    <property type="term" value="P:UDP-N-acetylglucosamine biosynthetic process"/>
    <property type="evidence" value="ECO:0007669"/>
    <property type="project" value="TreeGrafter"/>
</dbReference>
<dbReference type="InterPro" id="IPR036900">
    <property type="entry name" value="A-D-PHexomutase_C_sf"/>
</dbReference>
<evidence type="ECO:0000256" key="5">
    <source>
        <dbReference type="ARBA" id="ARBA00023235"/>
    </source>
</evidence>
<dbReference type="FunFam" id="3.30.310.50:FF:000001">
    <property type="entry name" value="Phosphoglucosamine mutase"/>
    <property type="match status" value="1"/>
</dbReference>
<feature type="domain" description="Alpha-D-phosphohexomutase alpha/beta/alpha" evidence="15">
    <location>
        <begin position="256"/>
        <end position="366"/>
    </location>
</feature>
<feature type="binding site" description="via phosphate group" evidence="9">
    <location>
        <position position="95"/>
    </location>
    <ligand>
        <name>Mg(2+)</name>
        <dbReference type="ChEBI" id="CHEBI:18420"/>
    </ligand>
</feature>
<dbReference type="CDD" id="cd05802">
    <property type="entry name" value="GlmM"/>
    <property type="match status" value="1"/>
</dbReference>
<evidence type="ECO:0000313" key="16">
    <source>
        <dbReference type="EMBL" id="RDB57315.1"/>
    </source>
</evidence>
<dbReference type="SUPFAM" id="SSF53738">
    <property type="entry name" value="Phosphoglucomutase, first 3 domains"/>
    <property type="match status" value="3"/>
</dbReference>
<evidence type="ECO:0000256" key="3">
    <source>
        <dbReference type="ARBA" id="ARBA00022723"/>
    </source>
</evidence>
<dbReference type="PANTHER" id="PTHR42946">
    <property type="entry name" value="PHOSPHOHEXOSE MUTASE"/>
    <property type="match status" value="1"/>
</dbReference>
<evidence type="ECO:0000313" key="17">
    <source>
        <dbReference type="Proteomes" id="UP000253792"/>
    </source>
</evidence>
<evidence type="ECO:0000256" key="4">
    <source>
        <dbReference type="ARBA" id="ARBA00022842"/>
    </source>
</evidence>
<dbReference type="InterPro" id="IPR005846">
    <property type="entry name" value="A-D-PHexomutase_a/b/a-III"/>
</dbReference>
<feature type="domain" description="Alpha-D-phosphohexomutase alpha/beta/alpha" evidence="14">
    <location>
        <begin position="155"/>
        <end position="252"/>
    </location>
</feature>
<dbReference type="PRINTS" id="PR00509">
    <property type="entry name" value="PGMPMM"/>
</dbReference>
<evidence type="ECO:0000256" key="6">
    <source>
        <dbReference type="ARBA" id="ARBA00050364"/>
    </source>
</evidence>
<dbReference type="GO" id="GO:0004615">
    <property type="term" value="F:phosphomannomutase activity"/>
    <property type="evidence" value="ECO:0007669"/>
    <property type="project" value="TreeGrafter"/>
</dbReference>
<comment type="similarity">
    <text evidence="1 9 10">Belongs to the phosphohexose mutase family.</text>
</comment>
<dbReference type="Gene3D" id="3.40.120.10">
    <property type="entry name" value="Alpha-D-Glucose-1,6-Bisphosphate, subunit A, domain 3"/>
    <property type="match status" value="3"/>
</dbReference>
<comment type="function">
    <text evidence="9 11">Catalyzes the conversion of glucosamine-6-phosphate to glucosamine-1-phosphate.</text>
</comment>
<dbReference type="InterPro" id="IPR005845">
    <property type="entry name" value="A-D-PHexomutase_a/b/a-II"/>
</dbReference>
<dbReference type="InterPro" id="IPR005844">
    <property type="entry name" value="A-D-PHexomutase_a/b/a-I"/>
</dbReference>
<dbReference type="Pfam" id="PF02879">
    <property type="entry name" value="PGM_PMM_II"/>
    <property type="match status" value="1"/>
</dbReference>
<accession>A0A369LGQ4</accession>
<dbReference type="GO" id="GO:0009252">
    <property type="term" value="P:peptidoglycan biosynthetic process"/>
    <property type="evidence" value="ECO:0007669"/>
    <property type="project" value="TreeGrafter"/>
</dbReference>
<feature type="domain" description="Alpha-D-phosphohexomutase C-terminal" evidence="12">
    <location>
        <begin position="372"/>
        <end position="438"/>
    </location>
</feature>
<dbReference type="STRING" id="1034345.GCA_000236865_01425"/>
<evidence type="ECO:0000259" key="13">
    <source>
        <dbReference type="Pfam" id="PF02878"/>
    </source>
</evidence>
<evidence type="ECO:0000256" key="8">
    <source>
        <dbReference type="ARBA" id="ARBA00068193"/>
    </source>
</evidence>
<evidence type="ECO:0000256" key="9">
    <source>
        <dbReference type="HAMAP-Rule" id="MF_01554"/>
    </source>
</evidence>
<dbReference type="GO" id="GO:0005975">
    <property type="term" value="P:carbohydrate metabolic process"/>
    <property type="evidence" value="ECO:0007669"/>
    <property type="project" value="InterPro"/>
</dbReference>
<evidence type="ECO:0000256" key="10">
    <source>
        <dbReference type="RuleBase" id="RU004326"/>
    </source>
</evidence>
<reference evidence="16 17" key="1">
    <citation type="journal article" date="2018" name="Elife">
        <title>Discovery and characterization of a prevalent human gut bacterial enzyme sufficient for the inactivation of a family of plant toxins.</title>
        <authorList>
            <person name="Koppel N."/>
            <person name="Bisanz J.E."/>
            <person name="Pandelia M.E."/>
            <person name="Turnbaugh P.J."/>
            <person name="Balskus E.P."/>
        </authorList>
    </citation>
    <scope>NUCLEOTIDE SEQUENCE [LARGE SCALE GENOMIC DNA]</scope>
    <source>
        <strain evidence="17">anaerobia AP69FAA</strain>
    </source>
</reference>
<evidence type="ECO:0000259" key="12">
    <source>
        <dbReference type="Pfam" id="PF00408"/>
    </source>
</evidence>
<dbReference type="InterPro" id="IPR016066">
    <property type="entry name" value="A-D-PHexomutase_CS"/>
</dbReference>
<dbReference type="Proteomes" id="UP000253792">
    <property type="component" value="Unassembled WGS sequence"/>
</dbReference>